<dbReference type="EMBL" id="HBGO01017877">
    <property type="protein sequence ID" value="CAD9339579.1"/>
    <property type="molecule type" value="Transcribed_RNA"/>
</dbReference>
<evidence type="ECO:0000313" key="1">
    <source>
        <dbReference type="EMBL" id="CAD9339579.1"/>
    </source>
</evidence>
<proteinExistence type="predicted"/>
<organism evidence="1">
    <name type="scientific">Trieres chinensis</name>
    <name type="common">Marine centric diatom</name>
    <name type="synonym">Odontella sinensis</name>
    <dbReference type="NCBI Taxonomy" id="1514140"/>
    <lineage>
        <taxon>Eukaryota</taxon>
        <taxon>Sar</taxon>
        <taxon>Stramenopiles</taxon>
        <taxon>Ochrophyta</taxon>
        <taxon>Bacillariophyta</taxon>
        <taxon>Mediophyceae</taxon>
        <taxon>Biddulphiophycidae</taxon>
        <taxon>Eupodiscales</taxon>
        <taxon>Parodontellaceae</taxon>
        <taxon>Trieres</taxon>
    </lineage>
</organism>
<accession>A0A7S1ZII2</accession>
<reference evidence="1" key="1">
    <citation type="submission" date="2021-01" db="EMBL/GenBank/DDBJ databases">
        <authorList>
            <person name="Corre E."/>
            <person name="Pelletier E."/>
            <person name="Niang G."/>
            <person name="Scheremetjew M."/>
            <person name="Finn R."/>
            <person name="Kale V."/>
            <person name="Holt S."/>
            <person name="Cochrane G."/>
            <person name="Meng A."/>
            <person name="Brown T."/>
            <person name="Cohen L."/>
        </authorList>
    </citation>
    <scope>NUCLEOTIDE SEQUENCE</scope>
    <source>
        <strain evidence="1">Grunow 1884</strain>
    </source>
</reference>
<dbReference type="AlphaFoldDB" id="A0A7S1ZII2"/>
<name>A0A7S1ZII2_TRICV</name>
<gene>
    <name evidence="1" type="ORF">OSIN01602_LOCUS10214</name>
</gene>
<sequence length="122" mass="13982">MNFLPSWFDDLSLWYTCATFEAASSDARSCHQISKCDRCRWARNTFCEGMIHECIVKLSRPSEAVSCHGIKFLPSCHANDITWFGPFKLIFVRSRGAQNELHIAWAMLFLEGSCQVIFVNLL</sequence>
<protein>
    <submittedName>
        <fullName evidence="1">Uncharacterized protein</fullName>
    </submittedName>
</protein>